<sequence length="207" mass="23631">MVHVCRAASESPYRILGVAPSASEADIKRAYRRLALRFHPDVNKEPDAQQRFMSIKSAYQKLIDSNSHLSVDQSRKPDPFSWGYSTVGEEGPNEFVDLGGVWEDVQHSFEEFFDDLQASFNNISAANKPRSLWEELADIGEEFVEFLEKELNFVNDIKQVIEEDEDSSGFKPSREGKSNTKEEARKLEIEINEIEEMLAKLKQDLGL</sequence>
<feature type="region of interest" description="Disordered" evidence="1">
    <location>
        <begin position="164"/>
        <end position="183"/>
    </location>
</feature>
<dbReference type="Pfam" id="PF00226">
    <property type="entry name" value="DnaJ"/>
    <property type="match status" value="1"/>
</dbReference>
<evidence type="ECO:0000313" key="4">
    <source>
        <dbReference type="Proteomes" id="UP000886520"/>
    </source>
</evidence>
<dbReference type="PRINTS" id="PR00625">
    <property type="entry name" value="JDOMAIN"/>
</dbReference>
<dbReference type="PANTHER" id="PTHR43096">
    <property type="entry name" value="DNAJ HOMOLOG 1, MITOCHONDRIAL-RELATED"/>
    <property type="match status" value="1"/>
</dbReference>
<reference evidence="3" key="1">
    <citation type="submission" date="2021-01" db="EMBL/GenBank/DDBJ databases">
        <title>Adiantum capillus-veneris genome.</title>
        <authorList>
            <person name="Fang Y."/>
            <person name="Liao Q."/>
        </authorList>
    </citation>
    <scope>NUCLEOTIDE SEQUENCE</scope>
    <source>
        <strain evidence="3">H3</strain>
        <tissue evidence="3">Leaf</tissue>
    </source>
</reference>
<dbReference type="SMART" id="SM00271">
    <property type="entry name" value="DnaJ"/>
    <property type="match status" value="1"/>
</dbReference>
<dbReference type="GO" id="GO:0042026">
    <property type="term" value="P:protein refolding"/>
    <property type="evidence" value="ECO:0007669"/>
    <property type="project" value="TreeGrafter"/>
</dbReference>
<dbReference type="Gene3D" id="1.10.287.110">
    <property type="entry name" value="DnaJ domain"/>
    <property type="match status" value="1"/>
</dbReference>
<evidence type="ECO:0000256" key="1">
    <source>
        <dbReference type="SAM" id="MobiDB-lite"/>
    </source>
</evidence>
<dbReference type="PROSITE" id="PS50076">
    <property type="entry name" value="DNAJ_2"/>
    <property type="match status" value="1"/>
</dbReference>
<accession>A0A9D4UG61</accession>
<feature type="compositionally biased region" description="Basic and acidic residues" evidence="1">
    <location>
        <begin position="172"/>
        <end position="183"/>
    </location>
</feature>
<gene>
    <name evidence="3" type="ORF">GOP47_0017837</name>
</gene>
<protein>
    <recommendedName>
        <fullName evidence="2">J domain-containing protein</fullName>
    </recommendedName>
</protein>
<feature type="domain" description="J" evidence="2">
    <location>
        <begin position="11"/>
        <end position="81"/>
    </location>
</feature>
<keyword evidence="4" id="KW-1185">Reference proteome</keyword>
<dbReference type="InterPro" id="IPR036869">
    <property type="entry name" value="J_dom_sf"/>
</dbReference>
<dbReference type="GO" id="GO:0051082">
    <property type="term" value="F:unfolded protein binding"/>
    <property type="evidence" value="ECO:0007669"/>
    <property type="project" value="TreeGrafter"/>
</dbReference>
<evidence type="ECO:0000313" key="3">
    <source>
        <dbReference type="EMBL" id="KAI5067309.1"/>
    </source>
</evidence>
<comment type="caution">
    <text evidence="3">The sequence shown here is derived from an EMBL/GenBank/DDBJ whole genome shotgun (WGS) entry which is preliminary data.</text>
</comment>
<dbReference type="Proteomes" id="UP000886520">
    <property type="component" value="Chromosome 17"/>
</dbReference>
<dbReference type="InterPro" id="IPR001623">
    <property type="entry name" value="DnaJ_domain"/>
</dbReference>
<dbReference type="PANTHER" id="PTHR43096:SF58">
    <property type="entry name" value="CHAPERONE DNAJ-DOMAIN SUPERFAMILY PROTEIN"/>
    <property type="match status" value="1"/>
</dbReference>
<dbReference type="OrthoDB" id="10250354at2759"/>
<dbReference type="CDD" id="cd06257">
    <property type="entry name" value="DnaJ"/>
    <property type="match status" value="1"/>
</dbReference>
<evidence type="ECO:0000259" key="2">
    <source>
        <dbReference type="PROSITE" id="PS50076"/>
    </source>
</evidence>
<proteinExistence type="predicted"/>
<organism evidence="3 4">
    <name type="scientific">Adiantum capillus-veneris</name>
    <name type="common">Maidenhair fern</name>
    <dbReference type="NCBI Taxonomy" id="13818"/>
    <lineage>
        <taxon>Eukaryota</taxon>
        <taxon>Viridiplantae</taxon>
        <taxon>Streptophyta</taxon>
        <taxon>Embryophyta</taxon>
        <taxon>Tracheophyta</taxon>
        <taxon>Polypodiopsida</taxon>
        <taxon>Polypodiidae</taxon>
        <taxon>Polypodiales</taxon>
        <taxon>Pteridineae</taxon>
        <taxon>Pteridaceae</taxon>
        <taxon>Vittarioideae</taxon>
        <taxon>Adiantum</taxon>
    </lineage>
</organism>
<dbReference type="EMBL" id="JABFUD020000017">
    <property type="protein sequence ID" value="KAI5067309.1"/>
    <property type="molecule type" value="Genomic_DNA"/>
</dbReference>
<dbReference type="SUPFAM" id="SSF46565">
    <property type="entry name" value="Chaperone J-domain"/>
    <property type="match status" value="1"/>
</dbReference>
<dbReference type="GO" id="GO:0005737">
    <property type="term" value="C:cytoplasm"/>
    <property type="evidence" value="ECO:0007669"/>
    <property type="project" value="TreeGrafter"/>
</dbReference>
<dbReference type="AlphaFoldDB" id="A0A9D4UG61"/>
<name>A0A9D4UG61_ADICA</name>